<dbReference type="EMBL" id="JANBPK010001045">
    <property type="protein sequence ID" value="KAJ2926831.1"/>
    <property type="molecule type" value="Genomic_DNA"/>
</dbReference>
<comment type="caution">
    <text evidence="2">The sequence shown here is derived from an EMBL/GenBank/DDBJ whole genome shotgun (WGS) entry which is preliminary data.</text>
</comment>
<feature type="non-terminal residue" evidence="2">
    <location>
        <position position="1"/>
    </location>
</feature>
<dbReference type="Proteomes" id="UP001140091">
    <property type="component" value="Unassembled WGS sequence"/>
</dbReference>
<evidence type="ECO:0000256" key="1">
    <source>
        <dbReference type="SAM" id="MobiDB-lite"/>
    </source>
</evidence>
<reference evidence="2" key="1">
    <citation type="submission" date="2022-06" db="EMBL/GenBank/DDBJ databases">
        <title>Genome Sequence of Candolleomyces eurysporus.</title>
        <authorList>
            <person name="Buettner E."/>
        </authorList>
    </citation>
    <scope>NUCLEOTIDE SEQUENCE</scope>
    <source>
        <strain evidence="2">VTCC 930004</strain>
    </source>
</reference>
<dbReference type="AlphaFoldDB" id="A0A9W8J0K4"/>
<evidence type="ECO:0000313" key="2">
    <source>
        <dbReference type="EMBL" id="KAJ2926831.1"/>
    </source>
</evidence>
<accession>A0A9W8J0K4</accession>
<organism evidence="2 3">
    <name type="scientific">Candolleomyces eurysporus</name>
    <dbReference type="NCBI Taxonomy" id="2828524"/>
    <lineage>
        <taxon>Eukaryota</taxon>
        <taxon>Fungi</taxon>
        <taxon>Dikarya</taxon>
        <taxon>Basidiomycota</taxon>
        <taxon>Agaricomycotina</taxon>
        <taxon>Agaricomycetes</taxon>
        <taxon>Agaricomycetidae</taxon>
        <taxon>Agaricales</taxon>
        <taxon>Agaricineae</taxon>
        <taxon>Psathyrellaceae</taxon>
        <taxon>Candolleomyces</taxon>
    </lineage>
</organism>
<evidence type="ECO:0000313" key="3">
    <source>
        <dbReference type="Proteomes" id="UP001140091"/>
    </source>
</evidence>
<feature type="region of interest" description="Disordered" evidence="1">
    <location>
        <begin position="87"/>
        <end position="167"/>
    </location>
</feature>
<feature type="region of interest" description="Disordered" evidence="1">
    <location>
        <begin position="1"/>
        <end position="73"/>
    </location>
</feature>
<dbReference type="OrthoDB" id="2639744at2759"/>
<feature type="compositionally biased region" description="Polar residues" evidence="1">
    <location>
        <begin position="127"/>
        <end position="136"/>
    </location>
</feature>
<keyword evidence="3" id="KW-1185">Reference proteome</keyword>
<protein>
    <submittedName>
        <fullName evidence="2">Uncharacterized protein</fullName>
    </submittedName>
</protein>
<name>A0A9W8J0K4_9AGAR</name>
<gene>
    <name evidence="2" type="ORF">H1R20_g10277</name>
</gene>
<sequence length="320" mass="35559">MTYTGVSHFPNPSVAGPHSSCLAATQPPPSGLSVAAPHYQNYHYSAGPVRSQSSQPHRIGHPAPYDIGHSPTRARFSQQDTNIHTAHASAPAGYPPPSDQRQVQSARGDRRPSISRAPRRLRDENSFGESDLTSPTVDGPTNHILVTAPLPSFHTEPEKNIKPPKITFQKKGFPEPGVTYDELLVMAGSVPRLEGNDDKVFQSAVGNSINVMINWPGYKIGLKQIKPRYPLSQITREELLRQVARLLRSWLMVVKRESESTDPYFAIRSEEDFRGVFITSLVHLGGSDWQVHLWAVDKKKRKKEPESLLGPTAHQPTYPF</sequence>
<proteinExistence type="predicted"/>